<proteinExistence type="predicted"/>
<evidence type="ECO:0000256" key="1">
    <source>
        <dbReference type="ARBA" id="ARBA00022630"/>
    </source>
</evidence>
<keyword evidence="1" id="KW-0285">Flavoprotein</keyword>
<evidence type="ECO:0000256" key="2">
    <source>
        <dbReference type="ARBA" id="ARBA00022827"/>
    </source>
</evidence>
<feature type="domain" description="FAD-binding" evidence="4">
    <location>
        <begin position="10"/>
        <end position="177"/>
    </location>
</feature>
<feature type="domain" description="FAD-binding" evidence="4">
    <location>
        <begin position="302"/>
        <end position="373"/>
    </location>
</feature>
<name>A0A4R0RM67_9APHY</name>
<evidence type="ECO:0000256" key="3">
    <source>
        <dbReference type="ARBA" id="ARBA00023002"/>
    </source>
</evidence>
<dbReference type="STRING" id="92696.A0A4R0RM67"/>
<gene>
    <name evidence="5" type="ORF">EIP91_011566</name>
</gene>
<protein>
    <recommendedName>
        <fullName evidence="4">FAD-binding domain-containing protein</fullName>
    </recommendedName>
</protein>
<evidence type="ECO:0000313" key="6">
    <source>
        <dbReference type="Proteomes" id="UP000292702"/>
    </source>
</evidence>
<dbReference type="EMBL" id="RWJN01000076">
    <property type="protein sequence ID" value="TCD68113.1"/>
    <property type="molecule type" value="Genomic_DNA"/>
</dbReference>
<evidence type="ECO:0000259" key="4">
    <source>
        <dbReference type="Pfam" id="PF01494"/>
    </source>
</evidence>
<dbReference type="GO" id="GO:0071949">
    <property type="term" value="F:FAD binding"/>
    <property type="evidence" value="ECO:0007669"/>
    <property type="project" value="InterPro"/>
</dbReference>
<accession>A0A4R0RM67</accession>
<organism evidence="5 6">
    <name type="scientific">Steccherinum ochraceum</name>
    <dbReference type="NCBI Taxonomy" id="92696"/>
    <lineage>
        <taxon>Eukaryota</taxon>
        <taxon>Fungi</taxon>
        <taxon>Dikarya</taxon>
        <taxon>Basidiomycota</taxon>
        <taxon>Agaricomycotina</taxon>
        <taxon>Agaricomycetes</taxon>
        <taxon>Polyporales</taxon>
        <taxon>Steccherinaceae</taxon>
        <taxon>Steccherinum</taxon>
    </lineage>
</organism>
<dbReference type="AlphaFoldDB" id="A0A4R0RM67"/>
<comment type="caution">
    <text evidence="5">The sequence shown here is derived from an EMBL/GenBank/DDBJ whole genome shotgun (WGS) entry which is preliminary data.</text>
</comment>
<reference evidence="5 6" key="1">
    <citation type="submission" date="2018-11" db="EMBL/GenBank/DDBJ databases">
        <title>Genome assembly of Steccherinum ochraceum LE-BIN_3174, the white-rot fungus of the Steccherinaceae family (The Residual Polyporoid clade, Polyporales, Basidiomycota).</title>
        <authorList>
            <person name="Fedorova T.V."/>
            <person name="Glazunova O.A."/>
            <person name="Landesman E.O."/>
            <person name="Moiseenko K.V."/>
            <person name="Psurtseva N.V."/>
            <person name="Savinova O.S."/>
            <person name="Shakhova N.V."/>
            <person name="Tyazhelova T.V."/>
            <person name="Vasina D.V."/>
        </authorList>
    </citation>
    <scope>NUCLEOTIDE SEQUENCE [LARGE SCALE GENOMIC DNA]</scope>
    <source>
        <strain evidence="5 6">LE-BIN_3174</strain>
    </source>
</reference>
<dbReference type="OrthoDB" id="417877at2759"/>
<keyword evidence="2" id="KW-0274">FAD</keyword>
<dbReference type="PANTHER" id="PTHR46720">
    <property type="entry name" value="HYDROXYLASE, PUTATIVE (AFU_ORTHOLOGUE AFUA_3G01460)-RELATED"/>
    <property type="match status" value="1"/>
</dbReference>
<dbReference type="PANTHER" id="PTHR46720:SF3">
    <property type="entry name" value="FAD-BINDING DOMAIN-CONTAINING PROTEIN-RELATED"/>
    <property type="match status" value="1"/>
</dbReference>
<dbReference type="InterPro" id="IPR036188">
    <property type="entry name" value="FAD/NAD-bd_sf"/>
</dbReference>
<dbReference type="InterPro" id="IPR051104">
    <property type="entry name" value="FAD_monoxygenase"/>
</dbReference>
<dbReference type="SUPFAM" id="SSF51905">
    <property type="entry name" value="FAD/NAD(P)-binding domain"/>
    <property type="match status" value="1"/>
</dbReference>
<sequence length="429" mass="46694">MTPSHVPKDFKVAIIGGGVCGLTCAIALAKQGVPVEIFEATTKFREIGAGLGLGPNSIRVLRELGVWDDVHAASGESGMNMAVYRYTSGLGDNEVLYDLSVPSEDFGLGIARYAFLDALLKYIDMSKVHFNKRCVDITHSTADPTVQILIFADGTRFEANVVLGADGIKSSVRSIITGYSTDSQVAWSNTAAHRALISFQETRAAGMKIDLSTGFRCFMGPGKHIVTFPIQGGRTINVVAFITHGPEPIGEARLPPGEPWVRPTSQQELLSVYDGWGPEVRALLSCVHKPSRWSICVVHPHLQSYVDGNVALLGDAAHAMLTHLGGGAGQCIEDAWVMARLLGSHNTNRFNLQGVLRVYDELRRPRSQAVWERSLRAGQVVEALGPSGFTKEGVQKDLTGIFDLLWHHELEEDVKEGLRRVAQLHSFNS</sequence>
<dbReference type="PRINTS" id="PR00420">
    <property type="entry name" value="RNGMNOXGNASE"/>
</dbReference>
<dbReference type="SUPFAM" id="SSF54373">
    <property type="entry name" value="FAD-linked reductases, C-terminal domain"/>
    <property type="match status" value="1"/>
</dbReference>
<dbReference type="InterPro" id="IPR002938">
    <property type="entry name" value="FAD-bd"/>
</dbReference>
<evidence type="ECO:0000313" key="5">
    <source>
        <dbReference type="EMBL" id="TCD68113.1"/>
    </source>
</evidence>
<dbReference type="GO" id="GO:0016491">
    <property type="term" value="F:oxidoreductase activity"/>
    <property type="evidence" value="ECO:0007669"/>
    <property type="project" value="UniProtKB-KW"/>
</dbReference>
<keyword evidence="3" id="KW-0560">Oxidoreductase</keyword>
<dbReference type="GO" id="GO:0044550">
    <property type="term" value="P:secondary metabolite biosynthetic process"/>
    <property type="evidence" value="ECO:0007669"/>
    <property type="project" value="TreeGrafter"/>
</dbReference>
<dbReference type="Gene3D" id="3.50.50.60">
    <property type="entry name" value="FAD/NAD(P)-binding domain"/>
    <property type="match status" value="1"/>
</dbReference>
<dbReference type="Proteomes" id="UP000292702">
    <property type="component" value="Unassembled WGS sequence"/>
</dbReference>
<keyword evidence="6" id="KW-1185">Reference proteome</keyword>
<dbReference type="Pfam" id="PF01494">
    <property type="entry name" value="FAD_binding_3"/>
    <property type="match status" value="2"/>
</dbReference>